<gene>
    <name evidence="5" type="ORF">L798_15051</name>
</gene>
<reference evidence="5 6" key="1">
    <citation type="journal article" date="2014" name="Nat. Commun.">
        <title>Molecular traces of alternative social organization in a termite genome.</title>
        <authorList>
            <person name="Terrapon N."/>
            <person name="Li C."/>
            <person name="Robertson H.M."/>
            <person name="Ji L."/>
            <person name="Meng X."/>
            <person name="Booth W."/>
            <person name="Chen Z."/>
            <person name="Childers C.P."/>
            <person name="Glastad K.M."/>
            <person name="Gokhale K."/>
            <person name="Gowin J."/>
            <person name="Gronenberg W."/>
            <person name="Hermansen R.A."/>
            <person name="Hu H."/>
            <person name="Hunt B.G."/>
            <person name="Huylmans A.K."/>
            <person name="Khalil S.M."/>
            <person name="Mitchell R.D."/>
            <person name="Munoz-Torres M.C."/>
            <person name="Mustard J.A."/>
            <person name="Pan H."/>
            <person name="Reese J.T."/>
            <person name="Scharf M.E."/>
            <person name="Sun F."/>
            <person name="Vogel H."/>
            <person name="Xiao J."/>
            <person name="Yang W."/>
            <person name="Yang Z."/>
            <person name="Yang Z."/>
            <person name="Zhou J."/>
            <person name="Zhu J."/>
            <person name="Brent C.S."/>
            <person name="Elsik C.G."/>
            <person name="Goodisman M.A."/>
            <person name="Liberles D.A."/>
            <person name="Roe R.M."/>
            <person name="Vargo E.L."/>
            <person name="Vilcinskas A."/>
            <person name="Wang J."/>
            <person name="Bornberg-Bauer E."/>
            <person name="Korb J."/>
            <person name="Zhang G."/>
            <person name="Liebig J."/>
        </authorList>
    </citation>
    <scope>NUCLEOTIDE SEQUENCE [LARGE SCALE GENOMIC DNA]</scope>
    <source>
        <tissue evidence="5">Whole organism</tissue>
    </source>
</reference>
<evidence type="ECO:0000259" key="4">
    <source>
        <dbReference type="Pfam" id="PF03024"/>
    </source>
</evidence>
<evidence type="ECO:0000256" key="1">
    <source>
        <dbReference type="ARBA" id="ARBA00007932"/>
    </source>
</evidence>
<protein>
    <submittedName>
        <fullName evidence="5">Folate receptor beta</fullName>
    </submittedName>
</protein>
<accession>A0A067QXU6</accession>
<name>A0A067QXU6_ZOONE</name>
<proteinExistence type="inferred from homology"/>
<dbReference type="InterPro" id="IPR018143">
    <property type="entry name" value="Folate_rcpt-like"/>
</dbReference>
<dbReference type="AlphaFoldDB" id="A0A067QXU6"/>
<dbReference type="EMBL" id="KK853129">
    <property type="protein sequence ID" value="KDR10973.1"/>
    <property type="molecule type" value="Genomic_DNA"/>
</dbReference>
<comment type="similarity">
    <text evidence="1">Belongs to the folate receptor family.</text>
</comment>
<keyword evidence="3" id="KW-1015">Disulfide bond</keyword>
<dbReference type="InterPro" id="IPR004269">
    <property type="entry name" value="Folate_rcpt"/>
</dbReference>
<dbReference type="PANTHER" id="PTHR10517">
    <property type="entry name" value="FOLATE RECEPTOR"/>
    <property type="match status" value="1"/>
</dbReference>
<evidence type="ECO:0000313" key="5">
    <source>
        <dbReference type="EMBL" id="KDR10973.1"/>
    </source>
</evidence>
<evidence type="ECO:0000256" key="2">
    <source>
        <dbReference type="ARBA" id="ARBA00022729"/>
    </source>
</evidence>
<organism evidence="5 6">
    <name type="scientific">Zootermopsis nevadensis</name>
    <name type="common">Dampwood termite</name>
    <dbReference type="NCBI Taxonomy" id="136037"/>
    <lineage>
        <taxon>Eukaryota</taxon>
        <taxon>Metazoa</taxon>
        <taxon>Ecdysozoa</taxon>
        <taxon>Arthropoda</taxon>
        <taxon>Hexapoda</taxon>
        <taxon>Insecta</taxon>
        <taxon>Pterygota</taxon>
        <taxon>Neoptera</taxon>
        <taxon>Polyneoptera</taxon>
        <taxon>Dictyoptera</taxon>
        <taxon>Blattodea</taxon>
        <taxon>Blattoidea</taxon>
        <taxon>Termitoidae</taxon>
        <taxon>Termopsidae</taxon>
        <taxon>Zootermopsis</taxon>
    </lineage>
</organism>
<dbReference type="Pfam" id="PF03024">
    <property type="entry name" value="Folate_rec"/>
    <property type="match status" value="1"/>
</dbReference>
<keyword evidence="6" id="KW-1185">Reference proteome</keyword>
<dbReference type="eggNOG" id="KOG3656">
    <property type="taxonomic scope" value="Eukaryota"/>
</dbReference>
<feature type="domain" description="Folate receptor-like" evidence="4">
    <location>
        <begin position="116"/>
        <end position="206"/>
    </location>
</feature>
<dbReference type="GO" id="GO:0038023">
    <property type="term" value="F:signaling receptor activity"/>
    <property type="evidence" value="ECO:0007669"/>
    <property type="project" value="TreeGrafter"/>
</dbReference>
<keyword evidence="5" id="KW-0675">Receptor</keyword>
<dbReference type="PANTHER" id="PTHR10517:SF14">
    <property type="entry name" value="FOLATE RECEPTOR 1-RELATED"/>
    <property type="match status" value="1"/>
</dbReference>
<evidence type="ECO:0000313" key="6">
    <source>
        <dbReference type="Proteomes" id="UP000027135"/>
    </source>
</evidence>
<dbReference type="InParanoid" id="A0A067QXU6"/>
<dbReference type="Proteomes" id="UP000027135">
    <property type="component" value="Unassembled WGS sequence"/>
</dbReference>
<keyword evidence="2" id="KW-0732">Signal</keyword>
<evidence type="ECO:0000256" key="3">
    <source>
        <dbReference type="ARBA" id="ARBA00023157"/>
    </source>
</evidence>
<dbReference type="GO" id="GO:0009897">
    <property type="term" value="C:external side of plasma membrane"/>
    <property type="evidence" value="ECO:0007669"/>
    <property type="project" value="TreeGrafter"/>
</dbReference>
<sequence length="256" mass="29740">MFTGSGLHKVLSTGVGIKLRGTTSVVQALRLLLAPSCTQERPLKLRRDEIIYRIGVSKEIMNCISILCLFSVFPLILSQLSNDPDQLLNWCLDGMHHKSRPGPEDELFEQVSMKIRNERFYQVPLCESECIAWFSACVDDYTCTDNWVRNLVWNKQGNHCKKGLECKTFKEIFGTAENFCEKVLCLFCLKVWDDSWKYTPDNQPCMKIWFDGEKGNPNDNVTILKHLKDLFLVRDKFYTKQNIKSKEKAYMPVMFR</sequence>